<evidence type="ECO:0000256" key="5">
    <source>
        <dbReference type="ARBA" id="ARBA00023288"/>
    </source>
</evidence>
<gene>
    <name evidence="7" type="ORF">EHJ13_00120</name>
</gene>
<protein>
    <submittedName>
        <fullName evidence="7">YnfC family lipoprotein</fullName>
    </submittedName>
</protein>
<evidence type="ECO:0000256" key="2">
    <source>
        <dbReference type="ARBA" id="ARBA00022729"/>
    </source>
</evidence>
<dbReference type="AlphaFoldDB" id="A0A9Q4XLK0"/>
<reference evidence="7" key="1">
    <citation type="submission" date="2018-11" db="EMBL/GenBank/DDBJ databases">
        <title>Genomics analysis of Putative Virulence Factors on Adhesion and Cytotoxicity for Cronobacter spp.</title>
        <authorList>
            <person name="Cui J."/>
        </authorList>
    </citation>
    <scope>NUCLEOTIDE SEQUENCE</scope>
    <source>
        <strain evidence="7">SD69</strain>
    </source>
</reference>
<feature type="chain" id="PRO_5040120371" evidence="6">
    <location>
        <begin position="22"/>
        <end position="239"/>
    </location>
</feature>
<feature type="signal peptide" evidence="6">
    <location>
        <begin position="1"/>
        <end position="21"/>
    </location>
</feature>
<dbReference type="Proteomes" id="UP000778262">
    <property type="component" value="Unassembled WGS sequence"/>
</dbReference>
<keyword evidence="2 6" id="KW-0732">Signal</keyword>
<evidence type="ECO:0000256" key="6">
    <source>
        <dbReference type="SAM" id="SignalP"/>
    </source>
</evidence>
<keyword evidence="3" id="KW-0472">Membrane</keyword>
<proteinExistence type="predicted"/>
<evidence type="ECO:0000256" key="1">
    <source>
        <dbReference type="ARBA" id="ARBA00022475"/>
    </source>
</evidence>
<dbReference type="RefSeq" id="WP_161590146.1">
    <property type="nucleotide sequence ID" value="NZ_RPBY01000001.1"/>
</dbReference>
<comment type="caution">
    <text evidence="7">The sequence shown here is derived from an EMBL/GenBank/DDBJ whole genome shotgun (WGS) entry which is preliminary data.</text>
</comment>
<sequence>MALIKHAFALTAGLLAFNAQAAESYIPALYNFSVMYDFNPVRGPVKTLTATVKSEAENYTIKVALSPEGCIDEFTRSDVNQYGNAALTRQGNTLAGTLNNSPVKYVFDEQCNIVSMTDQYGIKTFQTNRAGLIEQTTANGQKLSVYRYTDGDSFAGSQYYLNDKVVSYSDVTYSDVKNKPLDFKMTTTFGEEYTLNGDSACVYDARKVPVECTIVTKKIHNNQVVEEAHYSARMAVTYY</sequence>
<dbReference type="Pfam" id="PF06788">
    <property type="entry name" value="UPF0257"/>
    <property type="match status" value="1"/>
</dbReference>
<name>A0A9Q4XLK0_9ENTR</name>
<organism evidence="7 8">
    <name type="scientific">Cronobacter dublinensis</name>
    <dbReference type="NCBI Taxonomy" id="413497"/>
    <lineage>
        <taxon>Bacteria</taxon>
        <taxon>Pseudomonadati</taxon>
        <taxon>Pseudomonadota</taxon>
        <taxon>Gammaproteobacteria</taxon>
        <taxon>Enterobacterales</taxon>
        <taxon>Enterobacteriaceae</taxon>
        <taxon>Cronobacter</taxon>
    </lineage>
</organism>
<evidence type="ECO:0000256" key="4">
    <source>
        <dbReference type="ARBA" id="ARBA00023139"/>
    </source>
</evidence>
<accession>A0A9Q4XLK0</accession>
<evidence type="ECO:0000313" key="7">
    <source>
        <dbReference type="EMBL" id="NCH85872.1"/>
    </source>
</evidence>
<keyword evidence="1" id="KW-1003">Cell membrane</keyword>
<evidence type="ECO:0000313" key="8">
    <source>
        <dbReference type="Proteomes" id="UP000778262"/>
    </source>
</evidence>
<dbReference type="GO" id="GO:0005886">
    <property type="term" value="C:plasma membrane"/>
    <property type="evidence" value="ECO:0007669"/>
    <property type="project" value="InterPro"/>
</dbReference>
<dbReference type="InterPro" id="IPR010646">
    <property type="entry name" value="UPF0257"/>
</dbReference>
<evidence type="ECO:0000256" key="3">
    <source>
        <dbReference type="ARBA" id="ARBA00023136"/>
    </source>
</evidence>
<keyword evidence="4" id="KW-0564">Palmitate</keyword>
<keyword evidence="5 7" id="KW-0449">Lipoprotein</keyword>
<dbReference type="EMBL" id="RPBY01000001">
    <property type="protein sequence ID" value="NCH85872.1"/>
    <property type="molecule type" value="Genomic_DNA"/>
</dbReference>